<organism evidence="3">
    <name type="scientific">Soboliphyme baturini</name>
    <dbReference type="NCBI Taxonomy" id="241478"/>
    <lineage>
        <taxon>Eukaryota</taxon>
        <taxon>Metazoa</taxon>
        <taxon>Ecdysozoa</taxon>
        <taxon>Nematoda</taxon>
        <taxon>Enoplea</taxon>
        <taxon>Dorylaimia</taxon>
        <taxon>Dioctophymatida</taxon>
        <taxon>Dioctophymatoidea</taxon>
        <taxon>Soboliphymatidae</taxon>
        <taxon>Soboliphyme</taxon>
    </lineage>
</organism>
<name>A0A183IQV4_9BILA</name>
<gene>
    <name evidence="1" type="ORF">SBAD_LOCUS6001</name>
</gene>
<protein>
    <submittedName>
        <fullName evidence="3">PLAC domain-containing protein</fullName>
    </submittedName>
</protein>
<keyword evidence="2" id="KW-1185">Reference proteome</keyword>
<evidence type="ECO:0000313" key="3">
    <source>
        <dbReference type="WBParaSite" id="SBAD_0000623601-mRNA-1"/>
    </source>
</evidence>
<evidence type="ECO:0000313" key="1">
    <source>
        <dbReference type="EMBL" id="VDP08927.1"/>
    </source>
</evidence>
<dbReference type="EMBL" id="UZAM01009410">
    <property type="protein sequence ID" value="VDP08927.1"/>
    <property type="molecule type" value="Genomic_DNA"/>
</dbReference>
<dbReference type="WBParaSite" id="SBAD_0000623601-mRNA-1">
    <property type="protein sequence ID" value="SBAD_0000623601-mRNA-1"/>
    <property type="gene ID" value="SBAD_0000623601"/>
</dbReference>
<accession>A0A183IQV4</accession>
<proteinExistence type="predicted"/>
<sequence length="304" mass="34180">MLDHVKTFECAGAPSMIAINKDDVMLTDVNGRKVHYVEAPGTYILKLRRVQVKRELSNLNADLSIVGQATVGNEGPLGLNLDVSQSLLPEKKMFSPAKCDRNSGVVVENGKHFCRMPTENFSTFQSVLRHLLAAEWSVLEHQGRHAQRQSALLVARGGRDEGTRKFHQVDHKLKNGGTTWKLRVFLRLNSNSQPSADENQFYMFSRKCASCVTRDDCSEACKSDYVAHCLRGTPTSIACLTIEFTAKVTNRYSDVQAYLQRHSYADHRKPTCAIKNSASRQYCKIQWNDDFCCSLCEGRCAHKT</sequence>
<dbReference type="AlphaFoldDB" id="A0A183IQV4"/>
<reference evidence="3" key="1">
    <citation type="submission" date="2016-06" db="UniProtKB">
        <authorList>
            <consortium name="WormBaseParasite"/>
        </authorList>
    </citation>
    <scope>IDENTIFICATION</scope>
</reference>
<evidence type="ECO:0000313" key="2">
    <source>
        <dbReference type="Proteomes" id="UP000270296"/>
    </source>
</evidence>
<dbReference type="Proteomes" id="UP000270296">
    <property type="component" value="Unassembled WGS sequence"/>
</dbReference>
<reference evidence="1 2" key="2">
    <citation type="submission" date="2018-11" db="EMBL/GenBank/DDBJ databases">
        <authorList>
            <consortium name="Pathogen Informatics"/>
        </authorList>
    </citation>
    <scope>NUCLEOTIDE SEQUENCE [LARGE SCALE GENOMIC DNA]</scope>
</reference>